<keyword evidence="3 6" id="KW-0812">Transmembrane</keyword>
<sequence length="1017" mass="114668">MMLVVGILYMLLATLLAPPYIRIVYILLSRKKYRDLECYRIMAQTGLVQLSAAPGTFFCGLMQLTDVVPFEIVSFLQIIFCASVSVEILLNLVLSLNRLMVILDIEWLAKVSKILLVLSWTYGVVYVAALLTPYCRFSQKPGQFIGEFDFSFPYTWLLVTVDENLLISCTSVTFIVYLILISYLIRVKRRNTTLNSIAKERSILVYAVVRFLFDMTLQVVFYFVELPPTQWSQLAVGFTYILSSLFVSPALYLTLTTSLRTDFWDLPFIKGTTIVHATFIRNKHYRKLECYRLMIQIGIAQCLMAPSWVFTGIGHLLQYDWLGMASFCYKLVGCFVRTEALLSLLLALNRLKIICGLRYPQAIHTCICITAWMAAAVQLSILVSPLADFHVNPLNFRPTYDYSKPYSALLQRTGSLLLLGIFSITLLIYVIIVTYLITKQCKAGINSAFSREKAILTYAIVRFMADFTAALLYHFGPSFLPKTYWVDIFVFFSYPHNHLVLPLVLYLSLYSSIRDDFFRKRTIFTPYSTASDRRMAVEKMDEKATDWTSIYIASLMAFCAAVQFGLYFTSMWPFLENVDDGVTEQFFAVVVAAYSLAQCIASPIFGYWSNKIKEVKTPMYLGLGSMIVGNIMYFSIEVFPSNRRYVMLVARFLMGVGSANLPLLRAYASTSCVAKDRAMALTYIGGSISLGTTIAPGLQLLFTPFGYPGFDLFGGLGINMYTAPAYTACLVCIICAVLMTTSFKETYAGIVESDKNSDEKVKIPKFDKVAASVCNLTRFTQQLFFINLELISSPIAMTVFAFTRQQTVEYGSMSQVALGIISLFIFFVYIIFKVSQRIKHRIAIVASLALLFAFHLVTYPWPFISGSLTTYRDQDLANATTEMVGCNVDRFDWCYSMKPINYWIFYGAFAVCAGLAMANIEVSSSTVYGRILGPRRQGTMQGVFYFTGGVARIVGPIIVGALYTNYGPQSIWLFGMGAIGLTIFSWALFYKRMVELKVDVQQDTESEETTTSCAQSV</sequence>
<feature type="transmembrane region" description="Helical" evidence="6">
    <location>
        <begin position="721"/>
        <end position="739"/>
    </location>
</feature>
<feature type="transmembrane region" description="Helical" evidence="6">
    <location>
        <begin position="900"/>
        <end position="922"/>
    </location>
</feature>
<feature type="transmembrane region" description="Helical" evidence="6">
    <location>
        <begin position="844"/>
        <end position="864"/>
    </location>
</feature>
<evidence type="ECO:0000256" key="6">
    <source>
        <dbReference type="SAM" id="Phobius"/>
    </source>
</evidence>
<dbReference type="PANTHER" id="PTHR23510">
    <property type="entry name" value="INNER MEMBRANE TRANSPORT PROTEIN YAJR"/>
    <property type="match status" value="1"/>
</dbReference>
<gene>
    <name evidence="7" type="ORF">QR680_010040</name>
</gene>
<keyword evidence="5 6" id="KW-0472">Membrane</keyword>
<evidence type="ECO:0008006" key="9">
    <source>
        <dbReference type="Google" id="ProtNLM"/>
    </source>
</evidence>
<comment type="subcellular location">
    <subcellularLocation>
        <location evidence="1">Endomembrane system</location>
        <topology evidence="1">Multi-pass membrane protein</topology>
    </subcellularLocation>
</comment>
<feature type="transmembrane region" description="Helical" evidence="6">
    <location>
        <begin position="230"/>
        <end position="253"/>
    </location>
</feature>
<dbReference type="GO" id="GO:0012505">
    <property type="term" value="C:endomembrane system"/>
    <property type="evidence" value="ECO:0007669"/>
    <property type="project" value="UniProtKB-SubCell"/>
</dbReference>
<feature type="transmembrane region" description="Helical" evidence="6">
    <location>
        <begin position="293"/>
        <end position="317"/>
    </location>
</feature>
<dbReference type="CDD" id="cd17326">
    <property type="entry name" value="MFS_MFSD8"/>
    <property type="match status" value="1"/>
</dbReference>
<evidence type="ECO:0000256" key="1">
    <source>
        <dbReference type="ARBA" id="ARBA00004127"/>
    </source>
</evidence>
<evidence type="ECO:0000256" key="2">
    <source>
        <dbReference type="ARBA" id="ARBA00022448"/>
    </source>
</evidence>
<feature type="transmembrane region" description="Helical" evidence="6">
    <location>
        <begin position="943"/>
        <end position="964"/>
    </location>
</feature>
<feature type="transmembrane region" description="Helical" evidence="6">
    <location>
        <begin position="645"/>
        <end position="668"/>
    </location>
</feature>
<feature type="transmembrane region" description="Helical" evidence="6">
    <location>
        <begin position="488"/>
        <end position="510"/>
    </location>
</feature>
<feature type="transmembrane region" description="Helical" evidence="6">
    <location>
        <begin position="550"/>
        <end position="574"/>
    </location>
</feature>
<feature type="transmembrane region" description="Helical" evidence="6">
    <location>
        <begin position="620"/>
        <end position="639"/>
    </location>
</feature>
<dbReference type="GO" id="GO:0022857">
    <property type="term" value="F:transmembrane transporter activity"/>
    <property type="evidence" value="ECO:0007669"/>
    <property type="project" value="InterPro"/>
</dbReference>
<keyword evidence="8" id="KW-1185">Reference proteome</keyword>
<accession>A0AA39INV2</accession>
<dbReference type="Pfam" id="PF07690">
    <property type="entry name" value="MFS_1"/>
    <property type="match status" value="2"/>
</dbReference>
<feature type="transmembrane region" description="Helical" evidence="6">
    <location>
        <begin position="680"/>
        <end position="701"/>
    </location>
</feature>
<dbReference type="Proteomes" id="UP001175271">
    <property type="component" value="Unassembled WGS sequence"/>
</dbReference>
<dbReference type="InterPro" id="IPR036259">
    <property type="entry name" value="MFS_trans_sf"/>
</dbReference>
<feature type="transmembrane region" description="Helical" evidence="6">
    <location>
        <begin position="814"/>
        <end position="832"/>
    </location>
</feature>
<dbReference type="EMBL" id="JAUCMV010000001">
    <property type="protein sequence ID" value="KAK0427046.1"/>
    <property type="molecule type" value="Genomic_DNA"/>
</dbReference>
<dbReference type="InterPro" id="IPR051068">
    <property type="entry name" value="MFS_Domain-Containing_Protein"/>
</dbReference>
<feature type="transmembrane region" description="Helical" evidence="6">
    <location>
        <begin position="75"/>
        <end position="94"/>
    </location>
</feature>
<feature type="transmembrane region" description="Helical" evidence="6">
    <location>
        <begin position="329"/>
        <end position="351"/>
    </location>
</feature>
<reference evidence="7" key="1">
    <citation type="submission" date="2023-06" db="EMBL/GenBank/DDBJ databases">
        <title>Genomic analysis of the entomopathogenic nematode Steinernema hermaphroditum.</title>
        <authorList>
            <person name="Schwarz E.M."/>
            <person name="Heppert J.K."/>
            <person name="Baniya A."/>
            <person name="Schwartz H.T."/>
            <person name="Tan C.-H."/>
            <person name="Antoshechkin I."/>
            <person name="Sternberg P.W."/>
            <person name="Goodrich-Blair H."/>
            <person name="Dillman A.R."/>
        </authorList>
    </citation>
    <scope>NUCLEOTIDE SEQUENCE</scope>
    <source>
        <strain evidence="7">PS9179</strain>
        <tissue evidence="7">Whole animal</tissue>
    </source>
</reference>
<evidence type="ECO:0000256" key="4">
    <source>
        <dbReference type="ARBA" id="ARBA00022989"/>
    </source>
</evidence>
<protein>
    <recommendedName>
        <fullName evidence="9">Major facilitator superfamily (MFS) profile domain-containing protein</fullName>
    </recommendedName>
</protein>
<feature type="transmembrane region" description="Helical" evidence="6">
    <location>
        <begin position="165"/>
        <end position="184"/>
    </location>
</feature>
<evidence type="ECO:0000256" key="3">
    <source>
        <dbReference type="ARBA" id="ARBA00022692"/>
    </source>
</evidence>
<feature type="transmembrane region" description="Helical" evidence="6">
    <location>
        <begin position="6"/>
        <end position="29"/>
    </location>
</feature>
<feature type="transmembrane region" description="Helical" evidence="6">
    <location>
        <begin position="459"/>
        <end position="476"/>
    </location>
</feature>
<feature type="transmembrane region" description="Helical" evidence="6">
    <location>
        <begin position="204"/>
        <end position="224"/>
    </location>
</feature>
<feature type="transmembrane region" description="Helical" evidence="6">
    <location>
        <begin position="586"/>
        <end position="608"/>
    </location>
</feature>
<organism evidence="7 8">
    <name type="scientific">Steinernema hermaphroditum</name>
    <dbReference type="NCBI Taxonomy" id="289476"/>
    <lineage>
        <taxon>Eukaryota</taxon>
        <taxon>Metazoa</taxon>
        <taxon>Ecdysozoa</taxon>
        <taxon>Nematoda</taxon>
        <taxon>Chromadorea</taxon>
        <taxon>Rhabditida</taxon>
        <taxon>Tylenchina</taxon>
        <taxon>Panagrolaimomorpha</taxon>
        <taxon>Strongyloidoidea</taxon>
        <taxon>Steinernematidae</taxon>
        <taxon>Steinernema</taxon>
    </lineage>
</organism>
<dbReference type="GO" id="GO:0005765">
    <property type="term" value="C:lysosomal membrane"/>
    <property type="evidence" value="ECO:0007669"/>
    <property type="project" value="TreeGrafter"/>
</dbReference>
<keyword evidence="4 6" id="KW-1133">Transmembrane helix</keyword>
<evidence type="ECO:0000256" key="5">
    <source>
        <dbReference type="ARBA" id="ARBA00023136"/>
    </source>
</evidence>
<proteinExistence type="predicted"/>
<comment type="caution">
    <text evidence="7">The sequence shown here is derived from an EMBL/GenBank/DDBJ whole genome shotgun (WGS) entry which is preliminary data.</text>
</comment>
<feature type="transmembrane region" description="Helical" evidence="6">
    <location>
        <begin position="970"/>
        <end position="989"/>
    </location>
</feature>
<feature type="transmembrane region" description="Helical" evidence="6">
    <location>
        <begin position="783"/>
        <end position="802"/>
    </location>
</feature>
<evidence type="ECO:0000313" key="8">
    <source>
        <dbReference type="Proteomes" id="UP001175271"/>
    </source>
</evidence>
<dbReference type="PANTHER" id="PTHR23510:SF3">
    <property type="entry name" value="MAJOR FACILITATOR SUPERFAMILY DOMAIN-CONTAINING PROTEIN 8"/>
    <property type="match status" value="1"/>
</dbReference>
<dbReference type="InterPro" id="IPR011701">
    <property type="entry name" value="MFS"/>
</dbReference>
<name>A0AA39INV2_9BILA</name>
<keyword evidence="2" id="KW-0813">Transport</keyword>
<dbReference type="Gene3D" id="1.20.1250.20">
    <property type="entry name" value="MFS general substrate transporter like domains"/>
    <property type="match status" value="1"/>
</dbReference>
<feature type="transmembrane region" description="Helical" evidence="6">
    <location>
        <begin position="363"/>
        <end position="387"/>
    </location>
</feature>
<evidence type="ECO:0000313" key="7">
    <source>
        <dbReference type="EMBL" id="KAK0427046.1"/>
    </source>
</evidence>
<feature type="transmembrane region" description="Helical" evidence="6">
    <location>
        <begin position="41"/>
        <end position="63"/>
    </location>
</feature>
<feature type="transmembrane region" description="Helical" evidence="6">
    <location>
        <begin position="416"/>
        <end position="438"/>
    </location>
</feature>
<dbReference type="AlphaFoldDB" id="A0AA39INV2"/>
<dbReference type="SUPFAM" id="SSF103473">
    <property type="entry name" value="MFS general substrate transporter"/>
    <property type="match status" value="1"/>
</dbReference>
<feature type="transmembrane region" description="Helical" evidence="6">
    <location>
        <begin position="114"/>
        <end position="134"/>
    </location>
</feature>